<dbReference type="PANTHER" id="PTHR35546:SF106">
    <property type="entry name" value="DUF1618 DOMAIN-CONTAINING PROTEIN"/>
    <property type="match status" value="1"/>
</dbReference>
<dbReference type="AlphaFoldDB" id="A0ABC8VHL0"/>
<dbReference type="Gene3D" id="1.20.1280.50">
    <property type="match status" value="1"/>
</dbReference>
<dbReference type="Proteomes" id="UP001497457">
    <property type="component" value="Chromosome 10rd"/>
</dbReference>
<dbReference type="InterPro" id="IPR001810">
    <property type="entry name" value="F-box_dom"/>
</dbReference>
<evidence type="ECO:0000259" key="1">
    <source>
        <dbReference type="PROSITE" id="PS50181"/>
    </source>
</evidence>
<dbReference type="CDD" id="cd22157">
    <property type="entry name" value="F-box_AtFBW1-like"/>
    <property type="match status" value="1"/>
</dbReference>
<evidence type="ECO:0000313" key="2">
    <source>
        <dbReference type="EMBL" id="CAL4890801.1"/>
    </source>
</evidence>
<dbReference type="EMBL" id="OZ075120">
    <property type="protein sequence ID" value="CAL4890801.1"/>
    <property type="molecule type" value="Genomic_DNA"/>
</dbReference>
<sequence>MDRPKRSVAAAPPFLPDDALVEILSRLPAKSLCRFKCVSKSWHDLIAGRLRCNRLPQTLEGFFYAYDGTSDAGGGVSPDHAVHGRFINTLGKSAPLASLSFLGKQPGIEDFAPLRSCNGLLLLGHRRAGDSYDSLGYIVCNPATEQWVTVPSSGWKPFSLLDLVEIEDPDSYTERRSRFTYLIFDPVVSSHFQLAEFCIWTDGGKFVEHVHTYSSETGVWKPYNCTYESGLDEAWVTSFFAGSALINGMLHFSVTRFDIGQELIVSVDGGGMDCRFISSPEKQADVAFVGQSQGRLHYMTQHRDSTSEMTQLSIWVLQDYDAEKWVLKHSVTFLQLFGRMNCDVVFDYKVVAIHPDRNSIFFVQWWDLKLKSYDMDSKEVFTLRILGFEPQNIVPYVPYFAESSAVANKH</sequence>
<organism evidence="2 3">
    <name type="scientific">Urochloa decumbens</name>
    <dbReference type="NCBI Taxonomy" id="240449"/>
    <lineage>
        <taxon>Eukaryota</taxon>
        <taxon>Viridiplantae</taxon>
        <taxon>Streptophyta</taxon>
        <taxon>Embryophyta</taxon>
        <taxon>Tracheophyta</taxon>
        <taxon>Spermatophyta</taxon>
        <taxon>Magnoliopsida</taxon>
        <taxon>Liliopsida</taxon>
        <taxon>Poales</taxon>
        <taxon>Poaceae</taxon>
        <taxon>PACMAD clade</taxon>
        <taxon>Panicoideae</taxon>
        <taxon>Panicodae</taxon>
        <taxon>Paniceae</taxon>
        <taxon>Melinidinae</taxon>
        <taxon>Urochloa</taxon>
    </lineage>
</organism>
<dbReference type="PROSITE" id="PS50181">
    <property type="entry name" value="FBOX"/>
    <property type="match status" value="1"/>
</dbReference>
<feature type="domain" description="F-box" evidence="1">
    <location>
        <begin position="15"/>
        <end position="59"/>
    </location>
</feature>
<accession>A0ABC8VHL0</accession>
<dbReference type="SMART" id="SM00256">
    <property type="entry name" value="FBOX"/>
    <property type="match status" value="1"/>
</dbReference>
<dbReference type="Pfam" id="PF00646">
    <property type="entry name" value="F-box"/>
    <property type="match status" value="1"/>
</dbReference>
<keyword evidence="3" id="KW-1185">Reference proteome</keyword>
<dbReference type="InterPro" id="IPR056592">
    <property type="entry name" value="Beta-prop_At3g26010-like"/>
</dbReference>
<dbReference type="PANTHER" id="PTHR35546">
    <property type="entry name" value="F-BOX PROTEIN INTERACTION DOMAIN PROTEIN-RELATED"/>
    <property type="match status" value="1"/>
</dbReference>
<proteinExistence type="predicted"/>
<dbReference type="SUPFAM" id="SSF81383">
    <property type="entry name" value="F-box domain"/>
    <property type="match status" value="1"/>
</dbReference>
<dbReference type="InterPro" id="IPR055290">
    <property type="entry name" value="At3g26010-like"/>
</dbReference>
<dbReference type="Pfam" id="PF24750">
    <property type="entry name" value="b-prop_At3g26010-like"/>
    <property type="match status" value="1"/>
</dbReference>
<reference evidence="2" key="1">
    <citation type="submission" date="2024-10" db="EMBL/GenBank/DDBJ databases">
        <authorList>
            <person name="Ryan C."/>
        </authorList>
    </citation>
    <scope>NUCLEOTIDE SEQUENCE [LARGE SCALE GENOMIC DNA]</scope>
</reference>
<gene>
    <name evidence="2" type="ORF">URODEC1_LOCUS3457</name>
</gene>
<evidence type="ECO:0000313" key="3">
    <source>
        <dbReference type="Proteomes" id="UP001497457"/>
    </source>
</evidence>
<protein>
    <recommendedName>
        <fullName evidence="1">F-box domain-containing protein</fullName>
    </recommendedName>
</protein>
<dbReference type="InterPro" id="IPR036047">
    <property type="entry name" value="F-box-like_dom_sf"/>
</dbReference>
<name>A0ABC8VHL0_9POAL</name>